<evidence type="ECO:0000256" key="1">
    <source>
        <dbReference type="ARBA" id="ARBA00007734"/>
    </source>
</evidence>
<evidence type="ECO:0000313" key="4">
    <source>
        <dbReference type="EMBL" id="OZY84835.1"/>
    </source>
</evidence>
<dbReference type="InterPro" id="IPR008258">
    <property type="entry name" value="Transglycosylase_SLT_dom_1"/>
</dbReference>
<evidence type="ECO:0000259" key="3">
    <source>
        <dbReference type="Pfam" id="PF01464"/>
    </source>
</evidence>
<protein>
    <submittedName>
        <fullName evidence="4">Lytic murein transglycosylase</fullName>
    </submittedName>
</protein>
<keyword evidence="2" id="KW-1133">Transmembrane helix</keyword>
<reference evidence="5" key="1">
    <citation type="submission" date="2017-05" db="EMBL/GenBank/DDBJ databases">
        <authorList>
            <person name="Barney B.M."/>
        </authorList>
    </citation>
    <scope>NUCLEOTIDE SEQUENCE [LARGE SCALE GENOMIC DNA]</scope>
    <source>
        <strain evidence="5">PSBB022</strain>
    </source>
</reference>
<organism evidence="4 5">
    <name type="scientific">Cellvibrio mixtus</name>
    <dbReference type="NCBI Taxonomy" id="39650"/>
    <lineage>
        <taxon>Bacteria</taxon>
        <taxon>Pseudomonadati</taxon>
        <taxon>Pseudomonadota</taxon>
        <taxon>Gammaproteobacteria</taxon>
        <taxon>Cellvibrionales</taxon>
        <taxon>Cellvibrionaceae</taxon>
        <taxon>Cellvibrio</taxon>
    </lineage>
</organism>
<dbReference type="PANTHER" id="PTHR37423">
    <property type="entry name" value="SOLUBLE LYTIC MUREIN TRANSGLYCOSYLASE-RELATED"/>
    <property type="match status" value="1"/>
</dbReference>
<sequence length="251" mass="28268">MNQLSLWWPQITMIVFMVLFCVTGIICHGQQRKVSAWVTFVRVSALCFLLTKGGFFASPSSAAETIPNAAKQHRATLVRSAHAVWGLDAPIATFAAQVHQESRWKITARSPVGAEGLAQFMPTTTEWIASVYPNHLANPQPYNPGWAMRALVQYDRWIFERLPATAQCERWAMVLSAYNGGLGWVKRDRKLASEKGSDQLIWFNSVERFNAGRSAANFRENRHYPRVILSQWEPMYVGAGWGNGVCVGFKF</sequence>
<evidence type="ECO:0000256" key="2">
    <source>
        <dbReference type="SAM" id="Phobius"/>
    </source>
</evidence>
<dbReference type="Pfam" id="PF01464">
    <property type="entry name" value="SLT"/>
    <property type="match status" value="1"/>
</dbReference>
<dbReference type="RefSeq" id="WP_094985830.1">
    <property type="nucleotide sequence ID" value="NZ_NHNI01000002.1"/>
</dbReference>
<dbReference type="SUPFAM" id="SSF53955">
    <property type="entry name" value="Lysozyme-like"/>
    <property type="match status" value="1"/>
</dbReference>
<keyword evidence="2" id="KW-0472">Membrane</keyword>
<feature type="transmembrane region" description="Helical" evidence="2">
    <location>
        <begin position="6"/>
        <end position="27"/>
    </location>
</feature>
<keyword evidence="2" id="KW-0812">Transmembrane</keyword>
<keyword evidence="5" id="KW-1185">Reference proteome</keyword>
<dbReference type="InterPro" id="IPR023346">
    <property type="entry name" value="Lysozyme-like_dom_sf"/>
</dbReference>
<dbReference type="EMBL" id="NHNI01000002">
    <property type="protein sequence ID" value="OZY84835.1"/>
    <property type="molecule type" value="Genomic_DNA"/>
</dbReference>
<evidence type="ECO:0000313" key="5">
    <source>
        <dbReference type="Proteomes" id="UP000216101"/>
    </source>
</evidence>
<name>A0A266Q4R0_9GAMM</name>
<dbReference type="PANTHER" id="PTHR37423:SF2">
    <property type="entry name" value="MEMBRANE-BOUND LYTIC MUREIN TRANSGLYCOSYLASE C"/>
    <property type="match status" value="1"/>
</dbReference>
<dbReference type="Proteomes" id="UP000216101">
    <property type="component" value="Unassembled WGS sequence"/>
</dbReference>
<comment type="caution">
    <text evidence="4">The sequence shown here is derived from an EMBL/GenBank/DDBJ whole genome shotgun (WGS) entry which is preliminary data.</text>
</comment>
<feature type="transmembrane region" description="Helical" evidence="2">
    <location>
        <begin position="34"/>
        <end position="57"/>
    </location>
</feature>
<feature type="domain" description="Transglycosylase SLT" evidence="3">
    <location>
        <begin position="93"/>
        <end position="199"/>
    </location>
</feature>
<accession>A0A266Q4R0</accession>
<dbReference type="AlphaFoldDB" id="A0A266Q4R0"/>
<gene>
    <name evidence="4" type="ORF">CBP51_16875</name>
</gene>
<dbReference type="Gene3D" id="1.10.530.10">
    <property type="match status" value="1"/>
</dbReference>
<proteinExistence type="inferred from homology"/>
<comment type="similarity">
    <text evidence="1">Belongs to the transglycosylase Slt family.</text>
</comment>